<dbReference type="Proteomes" id="UP000015100">
    <property type="component" value="Unassembled WGS sequence"/>
</dbReference>
<dbReference type="PANTHER" id="PTHR43003:SF5">
    <property type="entry name" value="DNA-3-METHYLADENINE GLYCOSYLASE"/>
    <property type="match status" value="1"/>
</dbReference>
<dbReference type="InterPro" id="IPR011257">
    <property type="entry name" value="DNA_glycosylase"/>
</dbReference>
<dbReference type="GO" id="GO:0006285">
    <property type="term" value="P:base-excision repair, AP site formation"/>
    <property type="evidence" value="ECO:0007669"/>
    <property type="project" value="UniProtKB-ARBA"/>
</dbReference>
<dbReference type="Pfam" id="PF00730">
    <property type="entry name" value="HhH-GPD"/>
    <property type="match status" value="1"/>
</dbReference>
<comment type="caution">
    <text evidence="5">The sequence shown here is derived from an EMBL/GenBank/DDBJ whole genome shotgun (WGS) entry which is preliminary data.</text>
</comment>
<dbReference type="GO" id="GO:0006307">
    <property type="term" value="P:DNA alkylation repair"/>
    <property type="evidence" value="ECO:0007669"/>
    <property type="project" value="TreeGrafter"/>
</dbReference>
<dbReference type="GO" id="GO:0043916">
    <property type="term" value="F:DNA-7-methylguanine glycosylase activity"/>
    <property type="evidence" value="ECO:0007669"/>
    <property type="project" value="TreeGrafter"/>
</dbReference>
<evidence type="ECO:0000313" key="6">
    <source>
        <dbReference type="Proteomes" id="UP000015100"/>
    </source>
</evidence>
<gene>
    <name evidence="5" type="ORF">H072_10844</name>
</gene>
<keyword evidence="6" id="KW-1185">Reference proteome</keyword>
<dbReference type="InterPro" id="IPR051912">
    <property type="entry name" value="Alkylbase_DNA_Glycosylase/TA"/>
</dbReference>
<dbReference type="GO" id="GO:0032993">
    <property type="term" value="C:protein-DNA complex"/>
    <property type="evidence" value="ECO:0007669"/>
    <property type="project" value="TreeGrafter"/>
</dbReference>
<dbReference type="Gene3D" id="1.10.1670.40">
    <property type="match status" value="1"/>
</dbReference>
<sequence length="354" mass="38530">MVARNAKIAAVPVRTSARISTRLKATKPAGISPVLAKAKSNGVSKSKAPVKVVGNLAKAAAATKSTTKAKTTSKAKSQKLVVEEEEVGTAVTTATTTIVQVAEPDGSEETVVTTTLTTDVHPGITHILKVNPKLATVISRHECTIFSPEGLREPVEPFQALCSGIIAQQVSGAAAKSIKTKFIALFNDESKFPAPAEILTVDLPTLRTAGLSQRKAEYISGLAKMFDDGELTNEMLMNSSDEVVTENLIKVRGLGLWSVQMFMMFALKRTDVFATGDLGIQKGMAVMAGKDVNKLKYAKEKSKWKYMSEEDMLKQSEAFKPYRSILSWYLWRLADTDVEVMKEKESAKKKKKKE</sequence>
<evidence type="ECO:0000256" key="2">
    <source>
        <dbReference type="ARBA" id="ARBA00022763"/>
    </source>
</evidence>
<dbReference type="GO" id="GO:0008725">
    <property type="term" value="F:DNA-3-methyladenine glycosylase activity"/>
    <property type="evidence" value="ECO:0007669"/>
    <property type="project" value="TreeGrafter"/>
</dbReference>
<dbReference type="GO" id="GO:0032131">
    <property type="term" value="F:alkylated DNA binding"/>
    <property type="evidence" value="ECO:0007669"/>
    <property type="project" value="TreeGrafter"/>
</dbReference>
<reference evidence="6" key="2">
    <citation type="submission" date="2013-04" db="EMBL/GenBank/DDBJ databases">
        <title>Genomic mechanisms accounting for the adaptation to parasitism in nematode-trapping fungi.</title>
        <authorList>
            <person name="Ahren D.G."/>
        </authorList>
    </citation>
    <scope>NUCLEOTIDE SEQUENCE [LARGE SCALE GENOMIC DNA]</scope>
    <source>
        <strain evidence="6">CBS 200.50</strain>
    </source>
</reference>
<feature type="domain" description="HhH-GPD" evidence="4">
    <location>
        <begin position="166"/>
        <end position="318"/>
    </location>
</feature>
<dbReference type="SUPFAM" id="SSF48150">
    <property type="entry name" value="DNA-glycosylase"/>
    <property type="match status" value="1"/>
</dbReference>
<comment type="similarity">
    <text evidence="1">Belongs to the alkylbase DNA glycosidase AlkA family.</text>
</comment>
<evidence type="ECO:0000313" key="5">
    <source>
        <dbReference type="EMBL" id="EPS35692.1"/>
    </source>
</evidence>
<dbReference type="Gene3D" id="1.10.340.30">
    <property type="entry name" value="Hypothetical protein, domain 2"/>
    <property type="match status" value="1"/>
</dbReference>
<dbReference type="AlphaFoldDB" id="S8BKB5"/>
<reference evidence="5 6" key="1">
    <citation type="journal article" date="2013" name="PLoS Genet.">
        <title>Genomic mechanisms accounting for the adaptation to parasitism in nematode-trapping fungi.</title>
        <authorList>
            <person name="Meerupati T."/>
            <person name="Andersson K.M."/>
            <person name="Friman E."/>
            <person name="Kumar D."/>
            <person name="Tunlid A."/>
            <person name="Ahren D."/>
        </authorList>
    </citation>
    <scope>NUCLEOTIDE SEQUENCE [LARGE SCALE GENOMIC DNA]</scope>
    <source>
        <strain evidence="5 6">CBS 200.50</strain>
    </source>
</reference>
<dbReference type="InterPro" id="IPR003265">
    <property type="entry name" value="HhH-GPD_domain"/>
</dbReference>
<dbReference type="SMART" id="SM00478">
    <property type="entry name" value="ENDO3c"/>
    <property type="match status" value="1"/>
</dbReference>
<dbReference type="EMBL" id="AQGS01001056">
    <property type="protein sequence ID" value="EPS35692.1"/>
    <property type="molecule type" value="Genomic_DNA"/>
</dbReference>
<name>S8BKB5_DACHA</name>
<protein>
    <recommendedName>
        <fullName evidence="4">HhH-GPD domain-containing protein</fullName>
    </recommendedName>
</protein>
<dbReference type="CDD" id="cd00056">
    <property type="entry name" value="ENDO3c"/>
    <property type="match status" value="1"/>
</dbReference>
<dbReference type="OrthoDB" id="415889at2759"/>
<keyword evidence="2" id="KW-0227">DNA damage</keyword>
<dbReference type="GO" id="GO:0005634">
    <property type="term" value="C:nucleus"/>
    <property type="evidence" value="ECO:0007669"/>
    <property type="project" value="TreeGrafter"/>
</dbReference>
<accession>S8BKB5</accession>
<evidence type="ECO:0000256" key="1">
    <source>
        <dbReference type="ARBA" id="ARBA00010817"/>
    </source>
</evidence>
<dbReference type="HOGENOM" id="CLU_000445_72_0_1"/>
<dbReference type="OMA" id="DSHEELC"/>
<dbReference type="eggNOG" id="KOG1918">
    <property type="taxonomic scope" value="Eukaryota"/>
</dbReference>
<evidence type="ECO:0000256" key="3">
    <source>
        <dbReference type="ARBA" id="ARBA00023204"/>
    </source>
</evidence>
<dbReference type="STRING" id="1284197.S8BKB5"/>
<dbReference type="FunFam" id="1.10.340.30:FF:000004">
    <property type="entry name" value="DNA-3-methyladenine glycosylase II"/>
    <property type="match status" value="1"/>
</dbReference>
<keyword evidence="3" id="KW-0234">DNA repair</keyword>
<evidence type="ECO:0000259" key="4">
    <source>
        <dbReference type="SMART" id="SM00478"/>
    </source>
</evidence>
<dbReference type="PANTHER" id="PTHR43003">
    <property type="entry name" value="DNA-3-METHYLADENINE GLYCOSYLASE"/>
    <property type="match status" value="1"/>
</dbReference>
<proteinExistence type="inferred from homology"/>
<organism evidence="5 6">
    <name type="scientific">Dactylellina haptotyla (strain CBS 200.50)</name>
    <name type="common">Nematode-trapping fungus</name>
    <name type="synonym">Monacrosporium haptotylum</name>
    <dbReference type="NCBI Taxonomy" id="1284197"/>
    <lineage>
        <taxon>Eukaryota</taxon>
        <taxon>Fungi</taxon>
        <taxon>Dikarya</taxon>
        <taxon>Ascomycota</taxon>
        <taxon>Pezizomycotina</taxon>
        <taxon>Orbiliomycetes</taxon>
        <taxon>Orbiliales</taxon>
        <taxon>Orbiliaceae</taxon>
        <taxon>Dactylellina</taxon>
    </lineage>
</organism>